<evidence type="ECO:0000256" key="2">
    <source>
        <dbReference type="SAM" id="MobiDB-lite"/>
    </source>
</evidence>
<name>A0AAN8AXZ9_ELEMC</name>
<dbReference type="InterPro" id="IPR026175">
    <property type="entry name" value="MIPOL1"/>
</dbReference>
<accession>A0AAN8AXZ9</accession>
<proteinExistence type="predicted"/>
<dbReference type="Proteomes" id="UP001346869">
    <property type="component" value="Unassembled WGS sequence"/>
</dbReference>
<sequence length="92" mass="10480">MCLEVNNSERQKVSSFSPQDPLTLSQPCDNVFSAPTLQLQVQQLSEEKRSVEVELQRCQESERDARERGHRLERLVEVLRKKVGSGSVRAVV</sequence>
<reference evidence="3 4" key="2">
    <citation type="journal article" date="2023" name="Mol. Biol. Evol.">
        <title>Genomics of Secondarily Temperate Adaptation in the Only Non-Antarctic Icefish.</title>
        <authorList>
            <person name="Rivera-Colon A.G."/>
            <person name="Rayamajhi N."/>
            <person name="Minhas B.F."/>
            <person name="Madrigal G."/>
            <person name="Bilyk K.T."/>
            <person name="Yoon V."/>
            <person name="Hune M."/>
            <person name="Gregory S."/>
            <person name="Cheng C.H.C."/>
            <person name="Catchen J.M."/>
        </authorList>
    </citation>
    <scope>NUCLEOTIDE SEQUENCE [LARGE SCALE GENOMIC DNA]</scope>
    <source>
        <strain evidence="3">JMC-PN-2008</strain>
    </source>
</reference>
<keyword evidence="4" id="KW-1185">Reference proteome</keyword>
<reference evidence="3 4" key="1">
    <citation type="journal article" date="2023" name="Genes (Basel)">
        <title>Chromosome-Level Genome Assembly and Circadian Gene Repertoire of the Patagonia Blennie Eleginops maclovinus-The Closest Ancestral Proxy of Antarctic Cryonotothenioids.</title>
        <authorList>
            <person name="Cheng C.C."/>
            <person name="Rivera-Colon A.G."/>
            <person name="Minhas B.F."/>
            <person name="Wilson L."/>
            <person name="Rayamajhi N."/>
            <person name="Vargas-Chacoff L."/>
            <person name="Catchen J.M."/>
        </authorList>
    </citation>
    <scope>NUCLEOTIDE SEQUENCE [LARGE SCALE GENOMIC DNA]</scope>
    <source>
        <strain evidence="3">JMC-PN-2008</strain>
    </source>
</reference>
<dbReference type="PANTHER" id="PTHR22089">
    <property type="entry name" value="MIRROR-IMAGE POLYDACTYLY GENE 1 PROTEIN"/>
    <property type="match status" value="1"/>
</dbReference>
<dbReference type="PANTHER" id="PTHR22089:SF2">
    <property type="entry name" value="MIRROR-IMAGE POLYDACTYLY GENE 1 PROTEIN"/>
    <property type="match status" value="1"/>
</dbReference>
<comment type="caution">
    <text evidence="3">The sequence shown here is derived from an EMBL/GenBank/DDBJ whole genome shotgun (WGS) entry which is preliminary data.</text>
</comment>
<organism evidence="3 4">
    <name type="scientific">Eleginops maclovinus</name>
    <name type="common">Patagonian blennie</name>
    <name type="synonym">Eleginus maclovinus</name>
    <dbReference type="NCBI Taxonomy" id="56733"/>
    <lineage>
        <taxon>Eukaryota</taxon>
        <taxon>Metazoa</taxon>
        <taxon>Chordata</taxon>
        <taxon>Craniata</taxon>
        <taxon>Vertebrata</taxon>
        <taxon>Euteleostomi</taxon>
        <taxon>Actinopterygii</taxon>
        <taxon>Neopterygii</taxon>
        <taxon>Teleostei</taxon>
        <taxon>Neoteleostei</taxon>
        <taxon>Acanthomorphata</taxon>
        <taxon>Eupercaria</taxon>
        <taxon>Perciformes</taxon>
        <taxon>Notothenioidei</taxon>
        <taxon>Eleginopidae</taxon>
        <taxon>Eleginops</taxon>
    </lineage>
</organism>
<evidence type="ECO:0000313" key="4">
    <source>
        <dbReference type="Proteomes" id="UP001346869"/>
    </source>
</evidence>
<dbReference type="AlphaFoldDB" id="A0AAN8AXZ9"/>
<evidence type="ECO:0000256" key="1">
    <source>
        <dbReference type="SAM" id="Coils"/>
    </source>
</evidence>
<keyword evidence="1" id="KW-0175">Coiled coil</keyword>
<dbReference type="EMBL" id="JAUZQC010000003">
    <property type="protein sequence ID" value="KAK5873222.1"/>
    <property type="molecule type" value="Genomic_DNA"/>
</dbReference>
<protein>
    <submittedName>
        <fullName evidence="3">Uncharacterized protein</fullName>
    </submittedName>
</protein>
<gene>
    <name evidence="3" type="ORF">PBY51_018285</name>
</gene>
<feature type="coiled-coil region" evidence="1">
    <location>
        <begin position="34"/>
        <end position="61"/>
    </location>
</feature>
<feature type="region of interest" description="Disordered" evidence="2">
    <location>
        <begin position="1"/>
        <end position="27"/>
    </location>
</feature>
<feature type="compositionally biased region" description="Polar residues" evidence="2">
    <location>
        <begin position="13"/>
        <end position="27"/>
    </location>
</feature>
<evidence type="ECO:0000313" key="3">
    <source>
        <dbReference type="EMBL" id="KAK5873222.1"/>
    </source>
</evidence>